<sequence length="105" mass="11872">HDVEKFIRIHTGVEPLLHEMCPNTCHTFIGPFSILDECYICQVSRWKKQKLQGSNGCVKVPAQQFTSSQIQAHNCSPGNAHGMCYLWEGTDPLGLNSVLWINFCH</sequence>
<accession>A0A0D0DUF9</accession>
<dbReference type="EMBL" id="KN825253">
    <property type="protein sequence ID" value="KIK92686.1"/>
    <property type="molecule type" value="Genomic_DNA"/>
</dbReference>
<proteinExistence type="predicted"/>
<dbReference type="Proteomes" id="UP000054538">
    <property type="component" value="Unassembled WGS sequence"/>
</dbReference>
<organism evidence="1 2">
    <name type="scientific">Paxillus rubicundulus Ve08.2h10</name>
    <dbReference type="NCBI Taxonomy" id="930991"/>
    <lineage>
        <taxon>Eukaryota</taxon>
        <taxon>Fungi</taxon>
        <taxon>Dikarya</taxon>
        <taxon>Basidiomycota</taxon>
        <taxon>Agaricomycotina</taxon>
        <taxon>Agaricomycetes</taxon>
        <taxon>Agaricomycetidae</taxon>
        <taxon>Boletales</taxon>
        <taxon>Paxilineae</taxon>
        <taxon>Paxillaceae</taxon>
        <taxon>Paxillus</taxon>
    </lineage>
</organism>
<dbReference type="AlphaFoldDB" id="A0A0D0DUF9"/>
<keyword evidence="2" id="KW-1185">Reference proteome</keyword>
<reference evidence="2" key="2">
    <citation type="submission" date="2015-01" db="EMBL/GenBank/DDBJ databases">
        <title>Evolutionary Origins and Diversification of the Mycorrhizal Mutualists.</title>
        <authorList>
            <consortium name="DOE Joint Genome Institute"/>
            <consortium name="Mycorrhizal Genomics Consortium"/>
            <person name="Kohler A."/>
            <person name="Kuo A."/>
            <person name="Nagy L.G."/>
            <person name="Floudas D."/>
            <person name="Copeland A."/>
            <person name="Barry K.W."/>
            <person name="Cichocki N."/>
            <person name="Veneault-Fourrey C."/>
            <person name="LaButti K."/>
            <person name="Lindquist E.A."/>
            <person name="Lipzen A."/>
            <person name="Lundell T."/>
            <person name="Morin E."/>
            <person name="Murat C."/>
            <person name="Riley R."/>
            <person name="Ohm R."/>
            <person name="Sun H."/>
            <person name="Tunlid A."/>
            <person name="Henrissat B."/>
            <person name="Grigoriev I.V."/>
            <person name="Hibbett D.S."/>
            <person name="Martin F."/>
        </authorList>
    </citation>
    <scope>NUCLEOTIDE SEQUENCE [LARGE SCALE GENOMIC DNA]</scope>
    <source>
        <strain evidence="2">Ve08.2h10</strain>
    </source>
</reference>
<protein>
    <submittedName>
        <fullName evidence="1">Uncharacterized protein</fullName>
    </submittedName>
</protein>
<feature type="non-terminal residue" evidence="1">
    <location>
        <position position="1"/>
    </location>
</feature>
<dbReference type="STRING" id="930991.A0A0D0DUF9"/>
<dbReference type="InParanoid" id="A0A0D0DUF9"/>
<evidence type="ECO:0000313" key="2">
    <source>
        <dbReference type="Proteomes" id="UP000054538"/>
    </source>
</evidence>
<reference evidence="1 2" key="1">
    <citation type="submission" date="2014-04" db="EMBL/GenBank/DDBJ databases">
        <authorList>
            <consortium name="DOE Joint Genome Institute"/>
            <person name="Kuo A."/>
            <person name="Kohler A."/>
            <person name="Jargeat P."/>
            <person name="Nagy L.G."/>
            <person name="Floudas D."/>
            <person name="Copeland A."/>
            <person name="Barry K.W."/>
            <person name="Cichocki N."/>
            <person name="Veneault-Fourrey C."/>
            <person name="LaButti K."/>
            <person name="Lindquist E.A."/>
            <person name="Lipzen A."/>
            <person name="Lundell T."/>
            <person name="Morin E."/>
            <person name="Murat C."/>
            <person name="Sun H."/>
            <person name="Tunlid A."/>
            <person name="Henrissat B."/>
            <person name="Grigoriev I.V."/>
            <person name="Hibbett D.S."/>
            <person name="Martin F."/>
            <person name="Nordberg H.P."/>
            <person name="Cantor M.N."/>
            <person name="Hua S.X."/>
        </authorList>
    </citation>
    <scope>NUCLEOTIDE SEQUENCE [LARGE SCALE GENOMIC DNA]</scope>
    <source>
        <strain evidence="1 2">Ve08.2h10</strain>
    </source>
</reference>
<evidence type="ECO:0000313" key="1">
    <source>
        <dbReference type="EMBL" id="KIK92686.1"/>
    </source>
</evidence>
<name>A0A0D0DUF9_9AGAM</name>
<gene>
    <name evidence="1" type="ORF">PAXRUDRAFT_146768</name>
</gene>
<dbReference type="HOGENOM" id="CLU_161753_2_0_1"/>